<evidence type="ECO:0000313" key="4">
    <source>
        <dbReference type="Proteomes" id="UP000481037"/>
    </source>
</evidence>
<accession>A0A6L5QFS4</accession>
<dbReference type="InterPro" id="IPR001638">
    <property type="entry name" value="Solute-binding_3/MltF_N"/>
</dbReference>
<dbReference type="Pfam" id="PF00497">
    <property type="entry name" value="SBP_bac_3"/>
    <property type="match status" value="1"/>
</dbReference>
<organism evidence="3 4">
    <name type="scientific">Duganella alba</name>
    <dbReference type="NCBI Taxonomy" id="2666081"/>
    <lineage>
        <taxon>Bacteria</taxon>
        <taxon>Pseudomonadati</taxon>
        <taxon>Pseudomonadota</taxon>
        <taxon>Betaproteobacteria</taxon>
        <taxon>Burkholderiales</taxon>
        <taxon>Oxalobacteraceae</taxon>
        <taxon>Telluria group</taxon>
        <taxon>Duganella</taxon>
    </lineage>
</organism>
<name>A0A6L5QFS4_9BURK</name>
<dbReference type="PROSITE" id="PS51257">
    <property type="entry name" value="PROKAR_LIPOPROTEIN"/>
    <property type="match status" value="1"/>
</dbReference>
<keyword evidence="4" id="KW-1185">Reference proteome</keyword>
<protein>
    <submittedName>
        <fullName evidence="3">Transporter substrate-binding domain-containing protein</fullName>
    </submittedName>
</protein>
<dbReference type="RefSeq" id="WP_154370159.1">
    <property type="nucleotide sequence ID" value="NZ_WKJM01000008.1"/>
</dbReference>
<reference evidence="3 4" key="1">
    <citation type="submission" date="2019-11" db="EMBL/GenBank/DDBJ databases">
        <title>Novel species isolated from a subtropical stream in China.</title>
        <authorList>
            <person name="Lu H."/>
        </authorList>
    </citation>
    <scope>NUCLEOTIDE SEQUENCE [LARGE SCALE GENOMIC DNA]</scope>
    <source>
        <strain evidence="3 4">FT25W</strain>
    </source>
</reference>
<evidence type="ECO:0000313" key="3">
    <source>
        <dbReference type="EMBL" id="MRX08614.1"/>
    </source>
</evidence>
<feature type="domain" description="Solute-binding protein family 3/N-terminal" evidence="2">
    <location>
        <begin position="25"/>
        <end position="236"/>
    </location>
</feature>
<comment type="caution">
    <text evidence="3">The sequence shown here is derived from an EMBL/GenBank/DDBJ whole genome shotgun (WGS) entry which is preliminary data.</text>
</comment>
<evidence type="ECO:0000256" key="1">
    <source>
        <dbReference type="SAM" id="SignalP"/>
    </source>
</evidence>
<keyword evidence="1" id="KW-0732">Signal</keyword>
<dbReference type="Proteomes" id="UP000481037">
    <property type="component" value="Unassembled WGS sequence"/>
</dbReference>
<dbReference type="AlphaFoldDB" id="A0A6L5QFS4"/>
<dbReference type="EMBL" id="WKJM01000008">
    <property type="protein sequence ID" value="MRX08614.1"/>
    <property type="molecule type" value="Genomic_DNA"/>
</dbReference>
<dbReference type="Gene3D" id="3.40.190.10">
    <property type="entry name" value="Periplasmic binding protein-like II"/>
    <property type="match status" value="2"/>
</dbReference>
<sequence>MRLTILTLFLLATGGAACAAPLLITTEHSPPSSMRDADGVIIGRATDKVREIMARSGTDYRIDQLPWKRAYMTAQTQEQTCVYSTSRTPEREPLFKWVGPTDEAEWQFWGRADHSFPLNTIDDARKLRIGTAIGDARDDYLRSRGFNVDAVSNDLINPQKLLLNRIDLWAVAVRNGGTGPGPYDWSDKVVPLMVFHRVKVYLACNLAVPNDLIDMLNAALADMRRDGTLAKIDRKYEHWGKSP</sequence>
<feature type="signal peptide" evidence="1">
    <location>
        <begin position="1"/>
        <end position="19"/>
    </location>
</feature>
<dbReference type="SUPFAM" id="SSF53850">
    <property type="entry name" value="Periplasmic binding protein-like II"/>
    <property type="match status" value="1"/>
</dbReference>
<evidence type="ECO:0000259" key="2">
    <source>
        <dbReference type="Pfam" id="PF00497"/>
    </source>
</evidence>
<dbReference type="PANTHER" id="PTHR38834">
    <property type="entry name" value="PERIPLASMIC SUBSTRATE BINDING PROTEIN FAMILY 3"/>
    <property type="match status" value="1"/>
</dbReference>
<gene>
    <name evidence="3" type="ORF">GJ697_12265</name>
</gene>
<dbReference type="PANTHER" id="PTHR38834:SF3">
    <property type="entry name" value="SOLUTE-BINDING PROTEIN FAMILY 3_N-TERMINAL DOMAIN-CONTAINING PROTEIN"/>
    <property type="match status" value="1"/>
</dbReference>
<feature type="chain" id="PRO_5027085743" evidence="1">
    <location>
        <begin position="20"/>
        <end position="243"/>
    </location>
</feature>
<proteinExistence type="predicted"/>